<dbReference type="Pfam" id="PF13181">
    <property type="entry name" value="TPR_8"/>
    <property type="match status" value="1"/>
</dbReference>
<dbReference type="InterPro" id="IPR010982">
    <property type="entry name" value="Lambda_DNA-bd_dom_sf"/>
</dbReference>
<name>A0A1H0QBA8_9BACI</name>
<reference evidence="4" key="1">
    <citation type="submission" date="2016-10" db="EMBL/GenBank/DDBJ databases">
        <authorList>
            <person name="Varghese N."/>
            <person name="Submissions S."/>
        </authorList>
    </citation>
    <scope>NUCLEOTIDE SEQUENCE [LARGE SCALE GENOMIC DNA]</scope>
    <source>
        <strain evidence="4">IBRC-M10078</strain>
    </source>
</reference>
<keyword evidence="1" id="KW-0802">TPR repeat</keyword>
<organism evidence="3 4">
    <name type="scientific">Litchfieldia salsa</name>
    <dbReference type="NCBI Taxonomy" id="930152"/>
    <lineage>
        <taxon>Bacteria</taxon>
        <taxon>Bacillati</taxon>
        <taxon>Bacillota</taxon>
        <taxon>Bacilli</taxon>
        <taxon>Bacillales</taxon>
        <taxon>Bacillaceae</taxon>
        <taxon>Litchfieldia</taxon>
    </lineage>
</organism>
<dbReference type="InterPro" id="IPR001387">
    <property type="entry name" value="Cro/C1-type_HTH"/>
</dbReference>
<feature type="repeat" description="TPR" evidence="1">
    <location>
        <begin position="186"/>
        <end position="219"/>
    </location>
</feature>
<feature type="domain" description="HTH cro/C1-type" evidence="2">
    <location>
        <begin position="7"/>
        <end position="61"/>
    </location>
</feature>
<dbReference type="RefSeq" id="WP_090849875.1">
    <property type="nucleotide sequence ID" value="NZ_FNJU01000001.1"/>
</dbReference>
<dbReference type="InterPro" id="IPR011990">
    <property type="entry name" value="TPR-like_helical_dom_sf"/>
</dbReference>
<dbReference type="PROSITE" id="PS50005">
    <property type="entry name" value="TPR"/>
    <property type="match status" value="1"/>
</dbReference>
<evidence type="ECO:0000313" key="4">
    <source>
        <dbReference type="Proteomes" id="UP000199159"/>
    </source>
</evidence>
<dbReference type="InterPro" id="IPR019734">
    <property type="entry name" value="TPR_rpt"/>
</dbReference>
<dbReference type="AlphaFoldDB" id="A0A1H0QBA8"/>
<dbReference type="STRING" id="930152.SAMN05216565_101686"/>
<evidence type="ECO:0000313" key="3">
    <source>
        <dbReference type="EMBL" id="SDP14651.1"/>
    </source>
</evidence>
<sequence>MNIGNRIKLERIQQNMTQAQLSKGIISISYLSKIENGQTNASREVLEMLCERLGLPLTEEQETELIKELKVWYFKIARKNVSESTALYSKYKSIFEEKNDTIAMIYFRLFEIRYLFLINDMEQAKVQIQKIEQVQDLFDRDMNYYFYKFSGLYCYLTGQYPIAKQQYQLTEKLLINSNLYQKWEEADLYYSMGLTFSQLNNPTLSIRYVEKALQIYQSDYDLKRCAECHILLGIGYVKTKEFNLAEESYRTASKLAYQMNDTYLKGLIHHNLGHLLSLENRAIEAISEFENSLQHKEKENSLGRLKTIHSLTYEYFQIGQIEKCRFWIGEGLSILSRNINSQTLGYHIHFTLYDYLINNQFDQYEQFFKKEGLSYFKEYEMSNYISYYSDVLAKHYESAFKYKQACYYYSIATDALKKQNIIY</sequence>
<dbReference type="SUPFAM" id="SSF47413">
    <property type="entry name" value="lambda repressor-like DNA-binding domains"/>
    <property type="match status" value="1"/>
</dbReference>
<dbReference type="Pfam" id="PF01381">
    <property type="entry name" value="HTH_3"/>
    <property type="match status" value="1"/>
</dbReference>
<dbReference type="CDD" id="cd00093">
    <property type="entry name" value="HTH_XRE"/>
    <property type="match status" value="1"/>
</dbReference>
<dbReference type="OrthoDB" id="252257at2"/>
<accession>A0A1H0QBA8</accession>
<dbReference type="GO" id="GO:0003677">
    <property type="term" value="F:DNA binding"/>
    <property type="evidence" value="ECO:0007669"/>
    <property type="project" value="InterPro"/>
</dbReference>
<dbReference type="SMART" id="SM00530">
    <property type="entry name" value="HTH_XRE"/>
    <property type="match status" value="1"/>
</dbReference>
<keyword evidence="4" id="KW-1185">Reference proteome</keyword>
<proteinExistence type="predicted"/>
<dbReference type="SUPFAM" id="SSF48452">
    <property type="entry name" value="TPR-like"/>
    <property type="match status" value="1"/>
</dbReference>
<dbReference type="Gene3D" id="1.25.40.10">
    <property type="entry name" value="Tetratricopeptide repeat domain"/>
    <property type="match status" value="1"/>
</dbReference>
<gene>
    <name evidence="3" type="ORF">SAMN05216565_101686</name>
</gene>
<dbReference type="SMART" id="SM00028">
    <property type="entry name" value="TPR"/>
    <property type="match status" value="3"/>
</dbReference>
<dbReference type="Proteomes" id="UP000199159">
    <property type="component" value="Unassembled WGS sequence"/>
</dbReference>
<dbReference type="Gene3D" id="1.10.260.40">
    <property type="entry name" value="lambda repressor-like DNA-binding domains"/>
    <property type="match status" value="1"/>
</dbReference>
<protein>
    <submittedName>
        <fullName evidence="3">Tetratricopeptide repeat-containing protein</fullName>
    </submittedName>
</protein>
<evidence type="ECO:0000259" key="2">
    <source>
        <dbReference type="PROSITE" id="PS50943"/>
    </source>
</evidence>
<dbReference type="EMBL" id="FNJU01000001">
    <property type="protein sequence ID" value="SDP14651.1"/>
    <property type="molecule type" value="Genomic_DNA"/>
</dbReference>
<evidence type="ECO:0000256" key="1">
    <source>
        <dbReference type="PROSITE-ProRule" id="PRU00339"/>
    </source>
</evidence>
<dbReference type="PROSITE" id="PS50943">
    <property type="entry name" value="HTH_CROC1"/>
    <property type="match status" value="1"/>
</dbReference>